<feature type="domain" description="Glycoside hydrolase family 20 catalytic" evidence="5">
    <location>
        <begin position="1"/>
        <end position="33"/>
    </location>
</feature>
<dbReference type="GO" id="GO:0005975">
    <property type="term" value="P:carbohydrate metabolic process"/>
    <property type="evidence" value="ECO:0007669"/>
    <property type="project" value="InterPro"/>
</dbReference>
<comment type="catalytic activity">
    <reaction evidence="1">
        <text>Hydrolysis of terminal non-reducing N-acetyl-D-hexosamine residues in N-acetyl-beta-D-hexosaminides.</text>
        <dbReference type="EC" id="3.2.1.52"/>
    </reaction>
</comment>
<dbReference type="GO" id="GO:0005764">
    <property type="term" value="C:lysosome"/>
    <property type="evidence" value="ECO:0007669"/>
    <property type="project" value="TreeGrafter"/>
</dbReference>
<dbReference type="InterPro" id="IPR017853">
    <property type="entry name" value="GH"/>
</dbReference>
<accession>A0A8S3C6W5</accession>
<dbReference type="EMBL" id="CAJOBJ010166755">
    <property type="protein sequence ID" value="CAF4867354.1"/>
    <property type="molecule type" value="Genomic_DNA"/>
</dbReference>
<dbReference type="EC" id="3.2.1.52" evidence="3"/>
<dbReference type="InterPro" id="IPR025705">
    <property type="entry name" value="Beta_hexosaminidase_sua/sub"/>
</dbReference>
<evidence type="ECO:0000256" key="3">
    <source>
        <dbReference type="ARBA" id="ARBA00012663"/>
    </source>
</evidence>
<dbReference type="GO" id="GO:0016020">
    <property type="term" value="C:membrane"/>
    <property type="evidence" value="ECO:0007669"/>
    <property type="project" value="TreeGrafter"/>
</dbReference>
<dbReference type="InterPro" id="IPR015883">
    <property type="entry name" value="Glyco_hydro_20_cat"/>
</dbReference>
<gene>
    <name evidence="6" type="ORF">GIL414_LOCUS50198</name>
</gene>
<dbReference type="AlphaFoldDB" id="A0A8S3C6W5"/>
<proteinExistence type="inferred from homology"/>
<dbReference type="Pfam" id="PF00728">
    <property type="entry name" value="Glyco_hydro_20"/>
    <property type="match status" value="1"/>
</dbReference>
<dbReference type="GO" id="GO:0006689">
    <property type="term" value="P:ganglioside catabolic process"/>
    <property type="evidence" value="ECO:0007669"/>
    <property type="project" value="TreeGrafter"/>
</dbReference>
<dbReference type="PANTHER" id="PTHR22600:SF21">
    <property type="entry name" value="BETA-HEXOSAMINIDASE A"/>
    <property type="match status" value="1"/>
</dbReference>
<evidence type="ECO:0000256" key="1">
    <source>
        <dbReference type="ARBA" id="ARBA00001231"/>
    </source>
</evidence>
<protein>
    <recommendedName>
        <fullName evidence="3">beta-N-acetylhexosaminidase</fullName>
        <ecNumber evidence="3">3.2.1.52</ecNumber>
    </recommendedName>
</protein>
<comment type="similarity">
    <text evidence="2">Belongs to the glycosyl hydrolase 20 family.</text>
</comment>
<comment type="caution">
    <text evidence="6">The sequence shown here is derived from an EMBL/GenBank/DDBJ whole genome shotgun (WGS) entry which is preliminary data.</text>
</comment>
<sequence>MSSSKMNVFHFHIVDDQSFPYESRSFPDLSGAG</sequence>
<feature type="non-terminal residue" evidence="6">
    <location>
        <position position="33"/>
    </location>
</feature>
<keyword evidence="4" id="KW-0378">Hydrolase</keyword>
<dbReference type="GO" id="GO:0030203">
    <property type="term" value="P:glycosaminoglycan metabolic process"/>
    <property type="evidence" value="ECO:0007669"/>
    <property type="project" value="TreeGrafter"/>
</dbReference>
<organism evidence="6 7">
    <name type="scientific">Rotaria magnacalcarata</name>
    <dbReference type="NCBI Taxonomy" id="392030"/>
    <lineage>
        <taxon>Eukaryota</taxon>
        <taxon>Metazoa</taxon>
        <taxon>Spiralia</taxon>
        <taxon>Gnathifera</taxon>
        <taxon>Rotifera</taxon>
        <taxon>Eurotatoria</taxon>
        <taxon>Bdelloidea</taxon>
        <taxon>Philodinida</taxon>
        <taxon>Philodinidae</taxon>
        <taxon>Rotaria</taxon>
    </lineage>
</organism>
<evidence type="ECO:0000313" key="6">
    <source>
        <dbReference type="EMBL" id="CAF4867354.1"/>
    </source>
</evidence>
<dbReference type="PANTHER" id="PTHR22600">
    <property type="entry name" value="BETA-HEXOSAMINIDASE"/>
    <property type="match status" value="1"/>
</dbReference>
<evidence type="ECO:0000256" key="2">
    <source>
        <dbReference type="ARBA" id="ARBA00006285"/>
    </source>
</evidence>
<reference evidence="6" key="1">
    <citation type="submission" date="2021-02" db="EMBL/GenBank/DDBJ databases">
        <authorList>
            <person name="Nowell W R."/>
        </authorList>
    </citation>
    <scope>NUCLEOTIDE SEQUENCE</scope>
</reference>
<evidence type="ECO:0000259" key="5">
    <source>
        <dbReference type="Pfam" id="PF00728"/>
    </source>
</evidence>
<evidence type="ECO:0000313" key="7">
    <source>
        <dbReference type="Proteomes" id="UP000681720"/>
    </source>
</evidence>
<dbReference type="Gene3D" id="3.20.20.80">
    <property type="entry name" value="Glycosidases"/>
    <property type="match status" value="1"/>
</dbReference>
<evidence type="ECO:0000256" key="4">
    <source>
        <dbReference type="ARBA" id="ARBA00022801"/>
    </source>
</evidence>
<name>A0A8S3C6W5_9BILA</name>
<dbReference type="Proteomes" id="UP000681720">
    <property type="component" value="Unassembled WGS sequence"/>
</dbReference>
<dbReference type="GO" id="GO:0004563">
    <property type="term" value="F:beta-N-acetylhexosaminidase activity"/>
    <property type="evidence" value="ECO:0007669"/>
    <property type="project" value="UniProtKB-EC"/>
</dbReference>
<dbReference type="SUPFAM" id="SSF51445">
    <property type="entry name" value="(Trans)glycosidases"/>
    <property type="match status" value="1"/>
</dbReference>